<dbReference type="SUPFAM" id="SSF53474">
    <property type="entry name" value="alpha/beta-Hydrolases"/>
    <property type="match status" value="1"/>
</dbReference>
<keyword evidence="2 3" id="KW-0378">Hydrolase</keyword>
<dbReference type="Proteomes" id="UP000076871">
    <property type="component" value="Unassembled WGS sequence"/>
</dbReference>
<comment type="similarity">
    <text evidence="1 3">Belongs to the type-B carboxylesterase/lipase family.</text>
</comment>
<evidence type="ECO:0000313" key="6">
    <source>
        <dbReference type="Proteomes" id="UP000076871"/>
    </source>
</evidence>
<dbReference type="STRING" id="1314785.A0A165FMR9"/>
<evidence type="ECO:0000256" key="1">
    <source>
        <dbReference type="ARBA" id="ARBA00005964"/>
    </source>
</evidence>
<evidence type="ECO:0000256" key="3">
    <source>
        <dbReference type="RuleBase" id="RU361235"/>
    </source>
</evidence>
<dbReference type="InterPro" id="IPR002018">
    <property type="entry name" value="CarbesteraseB"/>
</dbReference>
<dbReference type="Pfam" id="PF00135">
    <property type="entry name" value="COesterase"/>
    <property type="match status" value="1"/>
</dbReference>
<organism evidence="5 6">
    <name type="scientific">Laetiporus sulphureus 93-53</name>
    <dbReference type="NCBI Taxonomy" id="1314785"/>
    <lineage>
        <taxon>Eukaryota</taxon>
        <taxon>Fungi</taxon>
        <taxon>Dikarya</taxon>
        <taxon>Basidiomycota</taxon>
        <taxon>Agaricomycotina</taxon>
        <taxon>Agaricomycetes</taxon>
        <taxon>Polyporales</taxon>
        <taxon>Laetiporus</taxon>
    </lineage>
</organism>
<dbReference type="InterPro" id="IPR029058">
    <property type="entry name" value="AB_hydrolase_fold"/>
</dbReference>
<dbReference type="GO" id="GO:0016787">
    <property type="term" value="F:hydrolase activity"/>
    <property type="evidence" value="ECO:0007669"/>
    <property type="project" value="UniProtKB-KW"/>
</dbReference>
<accession>A0A165FMR9</accession>
<sequence>MTLRKLLALSVLAAWTVVGHPLDSRAADPIAALSYASFQGSTSGDVSSFLGMPYATPPIGSLRFAAPQPPVTMDGIQDATSFGAACPQQGLVLPELLPSNFSIISSGSLISEDCLFVNIWKPASAAAGDNLPVLFWIFGGAFEIGDASLYDGALYVERSIALGEPIILVSHNYRVNAFGFLASEELAAENATNIGLRDQRLAMEWVNQYISEFGGDPDKVTIWGESAGAYSVAAHLIWNDGDTGGLFRAAVMESGFPISLANVSQGQQYYDQLVQNTGCSGASDTLSCLRETDYTALLAAVAESPSFFSYQSLNLAWEPRIDGDIIVRNGYRYIEMGLYAKVPVIAGDCYDEGTLFSFSNANITTDEEFLEYIHTNYITIASDSQIEAVGEAYPADLSAGSPYDTGIFYALTPQFKRIASFQGDYYWQAPRRFFLSYASQTQDTWAYLYERGKYIPYLGAAHGTDLLEFWSDVDYIAVDALINFATNVNPNAPSDLPSGVSLLSDITWDQWGSDTSAPPLLTFVDPAPLVEITTDTYRASAMNLLNELESLFP</sequence>
<feature type="chain" id="PRO_5007748379" description="Carboxylic ester hydrolase" evidence="3">
    <location>
        <begin position="20"/>
        <end position="553"/>
    </location>
</feature>
<dbReference type="PROSITE" id="PS00941">
    <property type="entry name" value="CARBOXYLESTERASE_B_2"/>
    <property type="match status" value="1"/>
</dbReference>
<dbReference type="PANTHER" id="PTHR11559">
    <property type="entry name" value="CARBOXYLESTERASE"/>
    <property type="match status" value="1"/>
</dbReference>
<reference evidence="5 6" key="1">
    <citation type="journal article" date="2016" name="Mol. Biol. Evol.">
        <title>Comparative Genomics of Early-Diverging Mushroom-Forming Fungi Provides Insights into the Origins of Lignocellulose Decay Capabilities.</title>
        <authorList>
            <person name="Nagy L.G."/>
            <person name="Riley R."/>
            <person name="Tritt A."/>
            <person name="Adam C."/>
            <person name="Daum C."/>
            <person name="Floudas D."/>
            <person name="Sun H."/>
            <person name="Yadav J.S."/>
            <person name="Pangilinan J."/>
            <person name="Larsson K.H."/>
            <person name="Matsuura K."/>
            <person name="Barry K."/>
            <person name="Labutti K."/>
            <person name="Kuo R."/>
            <person name="Ohm R.A."/>
            <person name="Bhattacharya S.S."/>
            <person name="Shirouzu T."/>
            <person name="Yoshinaga Y."/>
            <person name="Martin F.M."/>
            <person name="Grigoriev I.V."/>
            <person name="Hibbett D.S."/>
        </authorList>
    </citation>
    <scope>NUCLEOTIDE SEQUENCE [LARGE SCALE GENOMIC DNA]</scope>
    <source>
        <strain evidence="5 6">93-53</strain>
    </source>
</reference>
<dbReference type="EMBL" id="KV427612">
    <property type="protein sequence ID" value="KZT09205.1"/>
    <property type="molecule type" value="Genomic_DNA"/>
</dbReference>
<dbReference type="RefSeq" id="XP_040766945.1">
    <property type="nucleotide sequence ID" value="XM_040908308.1"/>
</dbReference>
<evidence type="ECO:0000256" key="2">
    <source>
        <dbReference type="ARBA" id="ARBA00022801"/>
    </source>
</evidence>
<feature type="signal peptide" evidence="3">
    <location>
        <begin position="1"/>
        <end position="19"/>
    </location>
</feature>
<evidence type="ECO:0000259" key="4">
    <source>
        <dbReference type="Pfam" id="PF00135"/>
    </source>
</evidence>
<dbReference type="ESTHER" id="9aphy-a0a165fmr9">
    <property type="family name" value="Fungal_carboxylesterase_lipase"/>
</dbReference>
<dbReference type="InterPro" id="IPR019819">
    <property type="entry name" value="Carboxylesterase_B_CS"/>
</dbReference>
<dbReference type="InParanoid" id="A0A165FMR9"/>
<keyword evidence="6" id="KW-1185">Reference proteome</keyword>
<dbReference type="InterPro" id="IPR050309">
    <property type="entry name" value="Type-B_Carboxylest/Lipase"/>
</dbReference>
<proteinExistence type="inferred from homology"/>
<evidence type="ECO:0000313" key="5">
    <source>
        <dbReference type="EMBL" id="KZT09205.1"/>
    </source>
</evidence>
<feature type="domain" description="Carboxylesterase type B" evidence="4">
    <location>
        <begin position="33"/>
        <end position="467"/>
    </location>
</feature>
<keyword evidence="3" id="KW-0732">Signal</keyword>
<dbReference type="InterPro" id="IPR019826">
    <property type="entry name" value="Carboxylesterase_B_AS"/>
</dbReference>
<protein>
    <recommendedName>
        <fullName evidence="3">Carboxylic ester hydrolase</fullName>
        <ecNumber evidence="3">3.1.1.-</ecNumber>
    </recommendedName>
</protein>
<name>A0A165FMR9_9APHY</name>
<dbReference type="EC" id="3.1.1.-" evidence="3"/>
<dbReference type="PROSITE" id="PS00122">
    <property type="entry name" value="CARBOXYLESTERASE_B_1"/>
    <property type="match status" value="1"/>
</dbReference>
<dbReference type="AlphaFoldDB" id="A0A165FMR9"/>
<gene>
    <name evidence="5" type="ORF">LAESUDRAFT_722930</name>
</gene>
<dbReference type="Gene3D" id="3.40.50.1820">
    <property type="entry name" value="alpha/beta hydrolase"/>
    <property type="match status" value="1"/>
</dbReference>
<dbReference type="OrthoDB" id="408631at2759"/>
<dbReference type="GeneID" id="63825337"/>